<dbReference type="SUPFAM" id="SSF52540">
    <property type="entry name" value="P-loop containing nucleoside triphosphate hydrolases"/>
    <property type="match status" value="1"/>
</dbReference>
<dbReference type="PROSITE" id="PS50893">
    <property type="entry name" value="ABC_TRANSPORTER_2"/>
    <property type="match status" value="1"/>
</dbReference>
<dbReference type="GO" id="GO:0005524">
    <property type="term" value="F:ATP binding"/>
    <property type="evidence" value="ECO:0007669"/>
    <property type="project" value="UniProtKB-KW"/>
</dbReference>
<dbReference type="Proteomes" id="UP000824242">
    <property type="component" value="Unassembled WGS sequence"/>
</dbReference>
<feature type="transmembrane region" description="Helical" evidence="9">
    <location>
        <begin position="52"/>
        <end position="73"/>
    </location>
</feature>
<keyword evidence="2" id="KW-0813">Transport</keyword>
<feature type="domain" description="ABC transporter" evidence="10">
    <location>
        <begin position="333"/>
        <end position="579"/>
    </location>
</feature>
<reference evidence="12" key="2">
    <citation type="journal article" date="2021" name="PeerJ">
        <title>Extensive microbial diversity within the chicken gut microbiome revealed by metagenomics and culture.</title>
        <authorList>
            <person name="Gilroy R."/>
            <person name="Ravi A."/>
            <person name="Getino M."/>
            <person name="Pursley I."/>
            <person name="Horton D.L."/>
            <person name="Alikhan N.F."/>
            <person name="Baker D."/>
            <person name="Gharbi K."/>
            <person name="Hall N."/>
            <person name="Watson M."/>
            <person name="Adriaenssens E.M."/>
            <person name="Foster-Nyarko E."/>
            <person name="Jarju S."/>
            <person name="Secka A."/>
            <person name="Antonio M."/>
            <person name="Oren A."/>
            <person name="Chaudhuri R.R."/>
            <person name="La Ragione R."/>
            <person name="Hildebrand F."/>
            <person name="Pallen M.J."/>
        </authorList>
    </citation>
    <scope>NUCLEOTIDE SEQUENCE</scope>
    <source>
        <strain evidence="12">ChiSxjej1B13-7958</strain>
    </source>
</reference>
<feature type="domain" description="ABC transmembrane type-1" evidence="11">
    <location>
        <begin position="17"/>
        <end position="298"/>
    </location>
</feature>
<keyword evidence="7 9" id="KW-1133">Transmembrane helix</keyword>
<keyword evidence="4 9" id="KW-0812">Transmembrane</keyword>
<dbReference type="Gene3D" id="1.20.1560.10">
    <property type="entry name" value="ABC transporter type 1, transmembrane domain"/>
    <property type="match status" value="1"/>
</dbReference>
<dbReference type="PANTHER" id="PTHR43394">
    <property type="entry name" value="ATP-DEPENDENT PERMEASE MDL1, MITOCHONDRIAL"/>
    <property type="match status" value="1"/>
</dbReference>
<feature type="transmembrane region" description="Helical" evidence="9">
    <location>
        <begin position="133"/>
        <end position="150"/>
    </location>
</feature>
<dbReference type="PROSITE" id="PS50929">
    <property type="entry name" value="ABC_TM1F"/>
    <property type="match status" value="1"/>
</dbReference>
<protein>
    <submittedName>
        <fullName evidence="12">ABC transporter ATP-binding protein</fullName>
    </submittedName>
</protein>
<keyword evidence="5" id="KW-0547">Nucleotide-binding</keyword>
<dbReference type="InterPro" id="IPR003593">
    <property type="entry name" value="AAA+_ATPase"/>
</dbReference>
<feature type="transmembrane region" description="Helical" evidence="9">
    <location>
        <begin position="235"/>
        <end position="259"/>
    </location>
</feature>
<evidence type="ECO:0000256" key="9">
    <source>
        <dbReference type="SAM" id="Phobius"/>
    </source>
</evidence>
<dbReference type="SMART" id="SM00382">
    <property type="entry name" value="AAA"/>
    <property type="match status" value="1"/>
</dbReference>
<evidence type="ECO:0000256" key="8">
    <source>
        <dbReference type="ARBA" id="ARBA00023136"/>
    </source>
</evidence>
<dbReference type="InterPro" id="IPR036640">
    <property type="entry name" value="ABC1_TM_sf"/>
</dbReference>
<dbReference type="InterPro" id="IPR027417">
    <property type="entry name" value="P-loop_NTPase"/>
</dbReference>
<dbReference type="GO" id="GO:0016887">
    <property type="term" value="F:ATP hydrolysis activity"/>
    <property type="evidence" value="ECO:0007669"/>
    <property type="project" value="InterPro"/>
</dbReference>
<evidence type="ECO:0000259" key="11">
    <source>
        <dbReference type="PROSITE" id="PS50929"/>
    </source>
</evidence>
<feature type="transmembrane region" description="Helical" evidence="9">
    <location>
        <begin position="20"/>
        <end position="40"/>
    </location>
</feature>
<accession>A0A9D1AP46</accession>
<dbReference type="Pfam" id="PF00005">
    <property type="entry name" value="ABC_tran"/>
    <property type="match status" value="1"/>
</dbReference>
<evidence type="ECO:0000256" key="7">
    <source>
        <dbReference type="ARBA" id="ARBA00022989"/>
    </source>
</evidence>
<comment type="subcellular location">
    <subcellularLocation>
        <location evidence="1">Cell membrane</location>
        <topology evidence="1">Multi-pass membrane protein</topology>
    </subcellularLocation>
</comment>
<evidence type="ECO:0000256" key="3">
    <source>
        <dbReference type="ARBA" id="ARBA00022475"/>
    </source>
</evidence>
<keyword evidence="8 9" id="KW-0472">Membrane</keyword>
<dbReference type="CDD" id="cd18548">
    <property type="entry name" value="ABC_6TM_Tm287_like"/>
    <property type="match status" value="1"/>
</dbReference>
<dbReference type="EMBL" id="DVGZ01000085">
    <property type="protein sequence ID" value="HIR47585.1"/>
    <property type="molecule type" value="Genomic_DNA"/>
</dbReference>
<gene>
    <name evidence="12" type="ORF">IAB89_08010</name>
</gene>
<feature type="transmembrane region" description="Helical" evidence="9">
    <location>
        <begin position="156"/>
        <end position="178"/>
    </location>
</feature>
<evidence type="ECO:0000256" key="2">
    <source>
        <dbReference type="ARBA" id="ARBA00022448"/>
    </source>
</evidence>
<keyword evidence="3" id="KW-1003">Cell membrane</keyword>
<dbReference type="Gene3D" id="3.40.50.300">
    <property type="entry name" value="P-loop containing nucleotide triphosphate hydrolases"/>
    <property type="match status" value="1"/>
</dbReference>
<dbReference type="InterPro" id="IPR039421">
    <property type="entry name" value="Type_1_exporter"/>
</dbReference>
<evidence type="ECO:0000256" key="5">
    <source>
        <dbReference type="ARBA" id="ARBA00022741"/>
    </source>
</evidence>
<sequence length="585" mass="65276">MRLILHYMKTYSHKITLSMVIKLLGAVTELLIPYILEYLIDEVVPLGKMEQVLLWGSLMIVTALITRQLNVLANRIAVDNAHRVSYDIRQDLFTKTANLSGAQFDAFGLPSLISRMTSDSYNVQSCVQSLQTMCVRVPIMLLGGIAVTLIMDPVLSSILCIITPILIVVVLAVSRYGIPLYRKVQERLDDVVRTMREDITGIRVVKALSKTEYEKGRFDRYNGAMTKADIKASTIMAIPGPFMQMCLNVGLTLVVWIGALRVDAGQMKPGVILAFLTYFNMVMQGVMGINRIFMMTSKATASANRIGQVLAADVDQRILSPQEARQPAGDEFIRFEHVNFSYPVAGESREHSFAGEEREQCLYEISFARKRGESLGIIGPTGCGKTTIINLLMRFYDVEDGGVFVDGRDVRTYEKDELHRRFGVVFQNDMVFFNSLRENIRFGRDLDEAALMRAVEDAVAAEYIDSLEEGLDYQADIKGANLSGGQKQRLLISRALAGDPEILILDDSSSALDYKTDAALRKAIFEHHRNSTTIMVAQRVSSIQSMTHILVMDNGHCIGYGTHEELLQSCPAYQEIYQAQMGALA</sequence>
<evidence type="ECO:0000313" key="13">
    <source>
        <dbReference type="Proteomes" id="UP000824242"/>
    </source>
</evidence>
<dbReference type="AlphaFoldDB" id="A0A9D1AP46"/>
<proteinExistence type="predicted"/>
<evidence type="ECO:0000313" key="12">
    <source>
        <dbReference type="EMBL" id="HIR47585.1"/>
    </source>
</evidence>
<dbReference type="PROSITE" id="PS00211">
    <property type="entry name" value="ABC_TRANSPORTER_1"/>
    <property type="match status" value="1"/>
</dbReference>
<feature type="transmembrane region" description="Helical" evidence="9">
    <location>
        <begin position="271"/>
        <end position="289"/>
    </location>
</feature>
<dbReference type="GO" id="GO:0005886">
    <property type="term" value="C:plasma membrane"/>
    <property type="evidence" value="ECO:0007669"/>
    <property type="project" value="UniProtKB-SubCell"/>
</dbReference>
<evidence type="ECO:0000256" key="6">
    <source>
        <dbReference type="ARBA" id="ARBA00022840"/>
    </source>
</evidence>
<evidence type="ECO:0000256" key="1">
    <source>
        <dbReference type="ARBA" id="ARBA00004651"/>
    </source>
</evidence>
<keyword evidence="6 12" id="KW-0067">ATP-binding</keyword>
<dbReference type="PANTHER" id="PTHR43394:SF1">
    <property type="entry name" value="ATP-BINDING CASSETTE SUB-FAMILY B MEMBER 10, MITOCHONDRIAL"/>
    <property type="match status" value="1"/>
</dbReference>
<organism evidence="12 13">
    <name type="scientific">Candidatus Caccousia avicola</name>
    <dbReference type="NCBI Taxonomy" id="2840721"/>
    <lineage>
        <taxon>Bacteria</taxon>
        <taxon>Bacillati</taxon>
        <taxon>Bacillota</taxon>
        <taxon>Clostridia</taxon>
        <taxon>Eubacteriales</taxon>
        <taxon>Oscillospiraceae</taxon>
        <taxon>Oscillospiraceae incertae sedis</taxon>
        <taxon>Candidatus Caccousia</taxon>
    </lineage>
</organism>
<reference evidence="12" key="1">
    <citation type="submission" date="2020-10" db="EMBL/GenBank/DDBJ databases">
        <authorList>
            <person name="Gilroy R."/>
        </authorList>
    </citation>
    <scope>NUCLEOTIDE SEQUENCE</scope>
    <source>
        <strain evidence="12">ChiSxjej1B13-7958</strain>
    </source>
</reference>
<dbReference type="InterPro" id="IPR003439">
    <property type="entry name" value="ABC_transporter-like_ATP-bd"/>
</dbReference>
<dbReference type="FunFam" id="3.40.50.300:FF:000854">
    <property type="entry name" value="Multidrug ABC transporter ATP-binding protein"/>
    <property type="match status" value="1"/>
</dbReference>
<dbReference type="GO" id="GO:0015421">
    <property type="term" value="F:ABC-type oligopeptide transporter activity"/>
    <property type="evidence" value="ECO:0007669"/>
    <property type="project" value="TreeGrafter"/>
</dbReference>
<name>A0A9D1AP46_9FIRM</name>
<dbReference type="SUPFAM" id="SSF90123">
    <property type="entry name" value="ABC transporter transmembrane region"/>
    <property type="match status" value="1"/>
</dbReference>
<evidence type="ECO:0000256" key="4">
    <source>
        <dbReference type="ARBA" id="ARBA00022692"/>
    </source>
</evidence>
<comment type="caution">
    <text evidence="12">The sequence shown here is derived from an EMBL/GenBank/DDBJ whole genome shotgun (WGS) entry which is preliminary data.</text>
</comment>
<dbReference type="InterPro" id="IPR017871">
    <property type="entry name" value="ABC_transporter-like_CS"/>
</dbReference>
<dbReference type="Pfam" id="PF00664">
    <property type="entry name" value="ABC_membrane"/>
    <property type="match status" value="1"/>
</dbReference>
<evidence type="ECO:0000259" key="10">
    <source>
        <dbReference type="PROSITE" id="PS50893"/>
    </source>
</evidence>
<dbReference type="InterPro" id="IPR011527">
    <property type="entry name" value="ABC1_TM_dom"/>
</dbReference>